<sequence length="174" mass="20175">MLSQIYTLFVKINNKYKVIQMKELDKIDFRILKILQQNARIPMTELAEKVGLSSTPVTERVCRLEREHYISGYHAHLNPHLLGKPPLVFVELKLQSKSGNIFEDFKKEVLKIPQIMECHLVSGEYDYLIKVRLPDMSAYRDMLGNILLQLPAASESRSYVVMEEVKENPVLDLD</sequence>
<keyword evidence="2" id="KW-0238">DNA-binding</keyword>
<evidence type="ECO:0000313" key="7">
    <source>
        <dbReference type="Proteomes" id="UP000002564"/>
    </source>
</evidence>
<dbReference type="Gene3D" id="3.30.70.920">
    <property type="match status" value="1"/>
</dbReference>
<evidence type="ECO:0000313" key="6">
    <source>
        <dbReference type="EMBL" id="ACF30171.1"/>
    </source>
</evidence>
<dbReference type="HOGENOM" id="CLU_091233_0_0_4"/>
<dbReference type="AlphaFoldDB" id="B4RN03"/>
<reference evidence="6 7" key="1">
    <citation type="journal article" date="2008" name="J. Bacteriol.">
        <title>Complete genome sequence of Neisseria gonorrhoeae NCCP11945.</title>
        <authorList>
            <person name="Chung G.T."/>
            <person name="Yoo J.S."/>
            <person name="Oh H.B."/>
            <person name="Lee Y.S."/>
            <person name="Cha S.H."/>
            <person name="Kim S.J."/>
            <person name="Yoo C.K."/>
        </authorList>
    </citation>
    <scope>NUCLEOTIDE SEQUENCE [LARGE SCALE GENOMIC DNA]</scope>
    <source>
        <strain evidence="6 7">NCCP11945</strain>
    </source>
</reference>
<dbReference type="FunFam" id="3.30.70.920:FF:000001">
    <property type="entry name" value="Transcriptional regulator, AsnC family"/>
    <property type="match status" value="1"/>
</dbReference>
<dbReference type="KEGG" id="ngk:NGK_1513"/>
<proteinExistence type="predicted"/>
<dbReference type="GO" id="GO:0005829">
    <property type="term" value="C:cytosol"/>
    <property type="evidence" value="ECO:0007669"/>
    <property type="project" value="TreeGrafter"/>
</dbReference>
<evidence type="ECO:0000256" key="4">
    <source>
        <dbReference type="ARBA" id="ARBA00023163"/>
    </source>
</evidence>
<evidence type="ECO:0000256" key="3">
    <source>
        <dbReference type="ARBA" id="ARBA00023159"/>
    </source>
</evidence>
<dbReference type="InterPro" id="IPR036388">
    <property type="entry name" value="WH-like_DNA-bd_sf"/>
</dbReference>
<dbReference type="Pfam" id="PF01037">
    <property type="entry name" value="AsnC_trans_reg"/>
    <property type="match status" value="1"/>
</dbReference>
<keyword evidence="1" id="KW-0805">Transcription regulation</keyword>
<dbReference type="EMBL" id="CP001050">
    <property type="protein sequence ID" value="ACF30171.1"/>
    <property type="molecule type" value="Genomic_DNA"/>
</dbReference>
<dbReference type="InterPro" id="IPR000485">
    <property type="entry name" value="AsnC-type_HTH_dom"/>
</dbReference>
<dbReference type="PANTHER" id="PTHR30154:SF0">
    <property type="entry name" value="LEUCINE-RESPONSIVE REGULATORY PROTEIN"/>
    <property type="match status" value="1"/>
</dbReference>
<feature type="domain" description="HTH asnC-type" evidence="5">
    <location>
        <begin position="24"/>
        <end position="85"/>
    </location>
</feature>
<dbReference type="SMART" id="SM00344">
    <property type="entry name" value="HTH_ASNC"/>
    <property type="match status" value="1"/>
</dbReference>
<dbReference type="Pfam" id="PF13412">
    <property type="entry name" value="HTH_24"/>
    <property type="match status" value="1"/>
</dbReference>
<organism evidence="6 7">
    <name type="scientific">Neisseria gonorrhoeae (strain NCCP11945)</name>
    <dbReference type="NCBI Taxonomy" id="521006"/>
    <lineage>
        <taxon>Bacteria</taxon>
        <taxon>Pseudomonadati</taxon>
        <taxon>Pseudomonadota</taxon>
        <taxon>Betaproteobacteria</taxon>
        <taxon>Neisseriales</taxon>
        <taxon>Neisseriaceae</taxon>
        <taxon>Neisseria</taxon>
    </lineage>
</organism>
<dbReference type="InterPro" id="IPR019888">
    <property type="entry name" value="Tscrpt_reg_AsnC-like"/>
</dbReference>
<dbReference type="PANTHER" id="PTHR30154">
    <property type="entry name" value="LEUCINE-RESPONSIVE REGULATORY PROTEIN"/>
    <property type="match status" value="1"/>
</dbReference>
<evidence type="ECO:0000256" key="2">
    <source>
        <dbReference type="ARBA" id="ARBA00023125"/>
    </source>
</evidence>
<dbReference type="PROSITE" id="PS50956">
    <property type="entry name" value="HTH_ASNC_2"/>
    <property type="match status" value="1"/>
</dbReference>
<keyword evidence="3" id="KW-0010">Activator</keyword>
<evidence type="ECO:0000259" key="5">
    <source>
        <dbReference type="PROSITE" id="PS50956"/>
    </source>
</evidence>
<dbReference type="InterPro" id="IPR036390">
    <property type="entry name" value="WH_DNA-bd_sf"/>
</dbReference>
<keyword evidence="4" id="KW-0804">Transcription</keyword>
<protein>
    <submittedName>
        <fullName evidence="6">Putative AsnC-family transcriptional regulator</fullName>
    </submittedName>
</protein>
<dbReference type="GO" id="GO:0043200">
    <property type="term" value="P:response to amino acid"/>
    <property type="evidence" value="ECO:0007669"/>
    <property type="project" value="TreeGrafter"/>
</dbReference>
<gene>
    <name evidence="6" type="ordered locus">NGK_1513</name>
</gene>
<dbReference type="Gene3D" id="1.10.10.10">
    <property type="entry name" value="Winged helix-like DNA-binding domain superfamily/Winged helix DNA-binding domain"/>
    <property type="match status" value="1"/>
</dbReference>
<evidence type="ECO:0000256" key="1">
    <source>
        <dbReference type="ARBA" id="ARBA00023015"/>
    </source>
</evidence>
<dbReference type="GO" id="GO:0043565">
    <property type="term" value="F:sequence-specific DNA binding"/>
    <property type="evidence" value="ECO:0007669"/>
    <property type="project" value="InterPro"/>
</dbReference>
<dbReference type="PRINTS" id="PR00033">
    <property type="entry name" value="HTHASNC"/>
</dbReference>
<dbReference type="SUPFAM" id="SSF46785">
    <property type="entry name" value="Winged helix' DNA-binding domain"/>
    <property type="match status" value="1"/>
</dbReference>
<dbReference type="FunFam" id="1.10.10.10:FF:000235">
    <property type="entry name" value="AsnC family transcriptional regulator"/>
    <property type="match status" value="1"/>
</dbReference>
<dbReference type="Proteomes" id="UP000002564">
    <property type="component" value="Chromosome"/>
</dbReference>
<dbReference type="InterPro" id="IPR011008">
    <property type="entry name" value="Dimeric_a/b-barrel"/>
</dbReference>
<dbReference type="SUPFAM" id="SSF54909">
    <property type="entry name" value="Dimeric alpha+beta barrel"/>
    <property type="match status" value="1"/>
</dbReference>
<accession>B4RN03</accession>
<name>B4RN03_NEIG2</name>
<dbReference type="InterPro" id="IPR019887">
    <property type="entry name" value="Tscrpt_reg_AsnC/Lrp_C"/>
</dbReference>